<dbReference type="Proteomes" id="UP000789920">
    <property type="component" value="Unassembled WGS sequence"/>
</dbReference>
<sequence>MFEATTVVMTQKPSLVQRQYLHTICNEKCYKTSQGLICHENLAHHSYNQPPADIISLPLQHQLIKFPYTVAEFGSQLSRFSPAKRAYWCVFKGYEAESMLEILLGDKQWGTQYYKKNQKSYVQLYL</sequence>
<keyword evidence="2" id="KW-1185">Reference proteome</keyword>
<accession>A0ACA9LWZ2</accession>
<gene>
    <name evidence="1" type="ORF">RPERSI_LOCUS4156</name>
</gene>
<name>A0ACA9LWZ2_9GLOM</name>
<proteinExistence type="predicted"/>
<dbReference type="EMBL" id="CAJVQC010005582">
    <property type="protein sequence ID" value="CAG8555875.1"/>
    <property type="molecule type" value="Genomic_DNA"/>
</dbReference>
<protein>
    <submittedName>
        <fullName evidence="1">3969_t:CDS:1</fullName>
    </submittedName>
</protein>
<evidence type="ECO:0000313" key="1">
    <source>
        <dbReference type="EMBL" id="CAG8555875.1"/>
    </source>
</evidence>
<comment type="caution">
    <text evidence="1">The sequence shown here is derived from an EMBL/GenBank/DDBJ whole genome shotgun (WGS) entry which is preliminary data.</text>
</comment>
<organism evidence="1 2">
    <name type="scientific">Racocetra persica</name>
    <dbReference type="NCBI Taxonomy" id="160502"/>
    <lineage>
        <taxon>Eukaryota</taxon>
        <taxon>Fungi</taxon>
        <taxon>Fungi incertae sedis</taxon>
        <taxon>Mucoromycota</taxon>
        <taxon>Glomeromycotina</taxon>
        <taxon>Glomeromycetes</taxon>
        <taxon>Diversisporales</taxon>
        <taxon>Gigasporaceae</taxon>
        <taxon>Racocetra</taxon>
    </lineage>
</organism>
<evidence type="ECO:0000313" key="2">
    <source>
        <dbReference type="Proteomes" id="UP000789920"/>
    </source>
</evidence>
<reference evidence="1" key="1">
    <citation type="submission" date="2021-06" db="EMBL/GenBank/DDBJ databases">
        <authorList>
            <person name="Kallberg Y."/>
            <person name="Tangrot J."/>
            <person name="Rosling A."/>
        </authorList>
    </citation>
    <scope>NUCLEOTIDE SEQUENCE</scope>
    <source>
        <strain evidence="1">MA461A</strain>
    </source>
</reference>